<accession>A0A9W8LLJ8</accession>
<evidence type="ECO:0000259" key="3">
    <source>
        <dbReference type="PROSITE" id="PS51505"/>
    </source>
</evidence>
<dbReference type="GO" id="GO:1904802">
    <property type="term" value="P:RITS complex assembly"/>
    <property type="evidence" value="ECO:0007669"/>
    <property type="project" value="TreeGrafter"/>
</dbReference>
<dbReference type="GO" id="GO:0000124">
    <property type="term" value="C:SAGA complex"/>
    <property type="evidence" value="ECO:0007669"/>
    <property type="project" value="InterPro"/>
</dbReference>
<proteinExistence type="predicted"/>
<dbReference type="PANTHER" id="PTHR47805">
    <property type="entry name" value="SAGA-ASSOCIATED FACTOR 73"/>
    <property type="match status" value="1"/>
</dbReference>
<evidence type="ECO:0000256" key="2">
    <source>
        <dbReference type="SAM" id="MobiDB-lite"/>
    </source>
</evidence>
<evidence type="ECO:0000313" key="5">
    <source>
        <dbReference type="Proteomes" id="UP001140217"/>
    </source>
</evidence>
<dbReference type="PROSITE" id="PS51505">
    <property type="entry name" value="SCA7"/>
    <property type="match status" value="1"/>
</dbReference>
<dbReference type="Proteomes" id="UP001140217">
    <property type="component" value="Unassembled WGS sequence"/>
</dbReference>
<feature type="region of interest" description="Disordered" evidence="2">
    <location>
        <begin position="155"/>
        <end position="184"/>
    </location>
</feature>
<organism evidence="4 5">
    <name type="scientific">Coemansia javaensis</name>
    <dbReference type="NCBI Taxonomy" id="2761396"/>
    <lineage>
        <taxon>Eukaryota</taxon>
        <taxon>Fungi</taxon>
        <taxon>Fungi incertae sedis</taxon>
        <taxon>Zoopagomycota</taxon>
        <taxon>Kickxellomycotina</taxon>
        <taxon>Kickxellomycetes</taxon>
        <taxon>Kickxellales</taxon>
        <taxon>Kickxellaceae</taxon>
        <taxon>Coemansia</taxon>
    </lineage>
</organism>
<keyword evidence="5" id="KW-1185">Reference proteome</keyword>
<dbReference type="Gene3D" id="6.10.140.1270">
    <property type="match status" value="1"/>
</dbReference>
<dbReference type="InterPro" id="IPR013243">
    <property type="entry name" value="SCA7_dom"/>
</dbReference>
<feature type="region of interest" description="Disordered" evidence="2">
    <location>
        <begin position="222"/>
        <end position="262"/>
    </location>
</feature>
<gene>
    <name evidence="4" type="primary">sgf73</name>
    <name evidence="4" type="ORF">H4R18_001443</name>
</gene>
<evidence type="ECO:0000256" key="1">
    <source>
        <dbReference type="SAM" id="Coils"/>
    </source>
</evidence>
<protein>
    <submittedName>
        <fullName evidence="4">SAGA complex subunit Sgf73</fullName>
    </submittedName>
</protein>
<comment type="caution">
    <text evidence="4">The sequence shown here is derived from an EMBL/GenBank/DDBJ whole genome shotgun (WGS) entry which is preliminary data.</text>
</comment>
<reference evidence="4" key="1">
    <citation type="submission" date="2022-07" db="EMBL/GenBank/DDBJ databases">
        <title>Phylogenomic reconstructions and comparative analyses of Kickxellomycotina fungi.</title>
        <authorList>
            <person name="Reynolds N.K."/>
            <person name="Stajich J.E."/>
            <person name="Barry K."/>
            <person name="Grigoriev I.V."/>
            <person name="Crous P."/>
            <person name="Smith M.E."/>
        </authorList>
    </citation>
    <scope>NUCLEOTIDE SEQUENCE</scope>
    <source>
        <strain evidence="4">NBRC 105414</strain>
    </source>
</reference>
<dbReference type="PANTHER" id="PTHR47805:SF1">
    <property type="entry name" value="SAGA-ASSOCIATED FACTOR 73"/>
    <property type="match status" value="1"/>
</dbReference>
<dbReference type="EMBL" id="JANBUL010000037">
    <property type="protein sequence ID" value="KAJ2783887.1"/>
    <property type="molecule type" value="Genomic_DNA"/>
</dbReference>
<feature type="domain" description="SCA7" evidence="3">
    <location>
        <begin position="256"/>
        <end position="323"/>
    </location>
</feature>
<dbReference type="Pfam" id="PF08313">
    <property type="entry name" value="SCA7"/>
    <property type="match status" value="1"/>
</dbReference>
<evidence type="ECO:0000313" key="4">
    <source>
        <dbReference type="EMBL" id="KAJ2783887.1"/>
    </source>
</evidence>
<dbReference type="GO" id="GO:0006357">
    <property type="term" value="P:regulation of transcription by RNA polymerase II"/>
    <property type="evidence" value="ECO:0007669"/>
    <property type="project" value="TreeGrafter"/>
</dbReference>
<dbReference type="OrthoDB" id="21678at2759"/>
<dbReference type="GO" id="GO:0031048">
    <property type="term" value="P:regulatory ncRNA-mediated heterochromatin formation"/>
    <property type="evidence" value="ECO:0007669"/>
    <property type="project" value="TreeGrafter"/>
</dbReference>
<name>A0A9W8LLJ8_9FUNG</name>
<keyword evidence="1" id="KW-0175">Coiled coil</keyword>
<feature type="coiled-coil region" evidence="1">
    <location>
        <begin position="11"/>
        <end position="38"/>
    </location>
</feature>
<sequence>MSLSDEQLRMLRRRVDTIRALEQEIEELSDERVRRAAQRLDVEASMTVTALSGFGRASDWAWVDRRALEQFAAAPRLTWEMLKKAVAEEDKYQSKKNWSSTKGRGNRKAPVARRLDAEVLKKLGVYPAQQFLALAQCDSCGRQVNAHFLKDHQEGHCAVSSAKRAKEKDARRSGSQAPQSPVAGAGAGAAAAAAGGVKRAGSELEGAAKAVKLTKKERLRLEKEQRDREREGRKEQQRLEKERKKRERDEKRERDQAKARQPLDLDRQCGVVAEPGAAPCTRSLTCKTHSMAMKRAVLGRSAVFDMLLQTHLAKSRSAAAARSAASRDAAAAKSSSAAAVRNATAIALGGSDGALDESFFEESDQDRGSDSEAELVIDGIRRSRGRPLAVRPALQPRRRHRYLRVRDLFYDALRPTLGAAAAAAAAAGGGGVVGADALAATPV</sequence>
<dbReference type="InterPro" id="IPR037804">
    <property type="entry name" value="SGF73"/>
</dbReference>
<dbReference type="AlphaFoldDB" id="A0A9W8LLJ8"/>